<name>A0ACD5A4F9_9ACTN</name>
<proteinExistence type="predicted"/>
<keyword evidence="1" id="KW-0378">Hydrolase</keyword>
<reference evidence="1" key="1">
    <citation type="journal article" date="2025" name="Int. J. Syst. Evol. Microbiol.">
        <title>Streptomyces citrinus sp. nov., with yellow diffusible pigment.</title>
        <authorList>
            <person name="He Y."/>
            <person name="Yang E."/>
            <person name="Xu J."/>
            <person name="Sun Y."/>
            <person name="Sun L."/>
        </authorList>
    </citation>
    <scope>NUCLEOTIDE SEQUENCE</scope>
    <source>
        <strain evidence="1">Q6</strain>
    </source>
</reference>
<dbReference type="Proteomes" id="UP001432251">
    <property type="component" value="Chromosome"/>
</dbReference>
<dbReference type="EMBL" id="CP146022">
    <property type="protein sequence ID" value="WWQ62072.1"/>
    <property type="molecule type" value="Genomic_DNA"/>
</dbReference>
<accession>A0ACD5A4F9</accession>
<sequence>MGSFLARARRVRAVVVMAVCTLAAAVALPAAPAQAAAHDPVLFVHGVWTDGPTTWTDMIADFEREGWDPASLQMMNYNTAQSLEDSAAEVVDEVAALRARTGAAKVDIVAHSMGAPMVRWYLKFLGGTQYVDDFVSIAGGNHGGIGTEFCAPVQPSCQDMLMYSPFLQALNSGDETPGPTTYTALWSSCDEFLNPDSTALLDGADNIWAGCLGHVTMVNWPQNFVRTENAVA</sequence>
<protein>
    <submittedName>
        <fullName evidence="1">Alpha/beta fold hydrolase</fullName>
    </submittedName>
</protein>
<evidence type="ECO:0000313" key="2">
    <source>
        <dbReference type="Proteomes" id="UP001432251"/>
    </source>
</evidence>
<evidence type="ECO:0000313" key="1">
    <source>
        <dbReference type="EMBL" id="WWQ62072.1"/>
    </source>
</evidence>
<gene>
    <name evidence="1" type="ORF">V2W30_00930</name>
</gene>
<keyword evidence="2" id="KW-1185">Reference proteome</keyword>
<organism evidence="1 2">
    <name type="scientific">Streptomyces citrinus</name>
    <dbReference type="NCBI Taxonomy" id="3118173"/>
    <lineage>
        <taxon>Bacteria</taxon>
        <taxon>Bacillati</taxon>
        <taxon>Actinomycetota</taxon>
        <taxon>Actinomycetes</taxon>
        <taxon>Kitasatosporales</taxon>
        <taxon>Streptomycetaceae</taxon>
        <taxon>Streptomyces</taxon>
    </lineage>
</organism>